<organism evidence="1 2">
    <name type="scientific">Hyalomma asiaticum</name>
    <name type="common">Tick</name>
    <dbReference type="NCBI Taxonomy" id="266040"/>
    <lineage>
        <taxon>Eukaryota</taxon>
        <taxon>Metazoa</taxon>
        <taxon>Ecdysozoa</taxon>
        <taxon>Arthropoda</taxon>
        <taxon>Chelicerata</taxon>
        <taxon>Arachnida</taxon>
        <taxon>Acari</taxon>
        <taxon>Parasitiformes</taxon>
        <taxon>Ixodida</taxon>
        <taxon>Ixodoidea</taxon>
        <taxon>Ixodidae</taxon>
        <taxon>Hyalomminae</taxon>
        <taxon>Hyalomma</taxon>
    </lineage>
</organism>
<accession>A0ACB7T1A9</accession>
<name>A0ACB7T1A9_HYAAI</name>
<evidence type="ECO:0000313" key="2">
    <source>
        <dbReference type="Proteomes" id="UP000821845"/>
    </source>
</evidence>
<dbReference type="Proteomes" id="UP000821845">
    <property type="component" value="Chromosome 11"/>
</dbReference>
<evidence type="ECO:0000313" key="1">
    <source>
        <dbReference type="EMBL" id="KAH6940700.1"/>
    </source>
</evidence>
<proteinExistence type="predicted"/>
<dbReference type="EMBL" id="CM023491">
    <property type="protein sequence ID" value="KAH6940700.1"/>
    <property type="molecule type" value="Genomic_DNA"/>
</dbReference>
<comment type="caution">
    <text evidence="1">The sequence shown here is derived from an EMBL/GenBank/DDBJ whole genome shotgun (WGS) entry which is preliminary data.</text>
</comment>
<sequence>MLSTRHSRATVHSRRGAGCLMCWGSATTVSGVETEEARDVPGEMTLGYPAITSLPVRWHTRVEDSLAADGLTERLWAPSSEKERDGYVRLRGGPHRRTAVRTNERWGTSEVNTFFFPEAHTKEHTHTPEVVELALRVPRWK</sequence>
<keyword evidence="2" id="KW-1185">Reference proteome</keyword>
<protein>
    <submittedName>
        <fullName evidence="1">Uncharacterized protein</fullName>
    </submittedName>
</protein>
<gene>
    <name evidence="1" type="ORF">HPB50_005259</name>
</gene>
<reference evidence="1" key="1">
    <citation type="submission" date="2020-05" db="EMBL/GenBank/DDBJ databases">
        <title>Large-scale comparative analyses of tick genomes elucidate their genetic diversity and vector capacities.</title>
        <authorList>
            <person name="Jia N."/>
            <person name="Wang J."/>
            <person name="Shi W."/>
            <person name="Du L."/>
            <person name="Sun Y."/>
            <person name="Zhan W."/>
            <person name="Jiang J."/>
            <person name="Wang Q."/>
            <person name="Zhang B."/>
            <person name="Ji P."/>
            <person name="Sakyi L.B."/>
            <person name="Cui X."/>
            <person name="Yuan T."/>
            <person name="Jiang B."/>
            <person name="Yang W."/>
            <person name="Lam T.T.-Y."/>
            <person name="Chang Q."/>
            <person name="Ding S."/>
            <person name="Wang X."/>
            <person name="Zhu J."/>
            <person name="Ruan X."/>
            <person name="Zhao L."/>
            <person name="Wei J."/>
            <person name="Que T."/>
            <person name="Du C."/>
            <person name="Cheng J."/>
            <person name="Dai P."/>
            <person name="Han X."/>
            <person name="Huang E."/>
            <person name="Gao Y."/>
            <person name="Liu J."/>
            <person name="Shao H."/>
            <person name="Ye R."/>
            <person name="Li L."/>
            <person name="Wei W."/>
            <person name="Wang X."/>
            <person name="Wang C."/>
            <person name="Yang T."/>
            <person name="Huo Q."/>
            <person name="Li W."/>
            <person name="Guo W."/>
            <person name="Chen H."/>
            <person name="Zhou L."/>
            <person name="Ni X."/>
            <person name="Tian J."/>
            <person name="Zhou Y."/>
            <person name="Sheng Y."/>
            <person name="Liu T."/>
            <person name="Pan Y."/>
            <person name="Xia L."/>
            <person name="Li J."/>
            <person name="Zhao F."/>
            <person name="Cao W."/>
        </authorList>
    </citation>
    <scope>NUCLEOTIDE SEQUENCE</scope>
    <source>
        <strain evidence="1">Hyas-2018</strain>
    </source>
</reference>